<dbReference type="InterPro" id="IPR006660">
    <property type="entry name" value="Arsenate_reductase-like"/>
</dbReference>
<dbReference type="PANTHER" id="PTHR30041">
    <property type="entry name" value="ARSENATE REDUCTASE"/>
    <property type="match status" value="1"/>
</dbReference>
<dbReference type="AlphaFoldDB" id="A0A2N3PNC9"/>
<keyword evidence="4" id="KW-1185">Reference proteome</keyword>
<organism evidence="3 4">
    <name type="scientific">Telmatospirillum siberiense</name>
    <dbReference type="NCBI Taxonomy" id="382514"/>
    <lineage>
        <taxon>Bacteria</taxon>
        <taxon>Pseudomonadati</taxon>
        <taxon>Pseudomonadota</taxon>
        <taxon>Alphaproteobacteria</taxon>
        <taxon>Rhodospirillales</taxon>
        <taxon>Rhodospirillaceae</taxon>
        <taxon>Telmatospirillum</taxon>
    </lineage>
</organism>
<dbReference type="OrthoDB" id="5432555at2"/>
<protein>
    <recommendedName>
        <fullName evidence="5">Nitrogenase-associated protein</fullName>
    </recommendedName>
</protein>
<evidence type="ECO:0008006" key="5">
    <source>
        <dbReference type="Google" id="ProtNLM"/>
    </source>
</evidence>
<gene>
    <name evidence="3" type="ORF">CWS72_24295</name>
</gene>
<sequence length="139" mass="15473">MANVLFYEKPGCRNNTRQKALLEASGHRVDARSLLTEPWTKERLRGFFGDLPVAAWFNRAAPKVKDGTVVPERFTEAEALAAMLADPLLIRRPLMEVDGEKSVGFDAGRIREWIGLIDPETPPSEGCLRTDGHSCPTPR</sequence>
<dbReference type="InterPro" id="IPR036249">
    <property type="entry name" value="Thioredoxin-like_sf"/>
</dbReference>
<comment type="similarity">
    <text evidence="1 2">Belongs to the ArsC family.</text>
</comment>
<dbReference type="InterPro" id="IPR006503">
    <property type="entry name" value="Nase-assoc"/>
</dbReference>
<dbReference type="PROSITE" id="PS51353">
    <property type="entry name" value="ARSC"/>
    <property type="match status" value="1"/>
</dbReference>
<comment type="caution">
    <text evidence="3">The sequence shown here is derived from an EMBL/GenBank/DDBJ whole genome shotgun (WGS) entry which is preliminary data.</text>
</comment>
<dbReference type="Pfam" id="PF03960">
    <property type="entry name" value="ArsC"/>
    <property type="match status" value="1"/>
</dbReference>
<dbReference type="RefSeq" id="WP_101253244.1">
    <property type="nucleotide sequence ID" value="NZ_PIUM01000041.1"/>
</dbReference>
<reference evidence="4" key="1">
    <citation type="submission" date="2017-12" db="EMBL/GenBank/DDBJ databases">
        <title>Draft genome sequence of Telmatospirillum siberiense 26-4b1T, an acidotolerant peatland alphaproteobacterium potentially involved in sulfur cycling.</title>
        <authorList>
            <person name="Hausmann B."/>
            <person name="Pjevac P."/>
            <person name="Schreck K."/>
            <person name="Herbold C.W."/>
            <person name="Daims H."/>
            <person name="Wagner M."/>
            <person name="Pester M."/>
            <person name="Loy A."/>
        </authorList>
    </citation>
    <scope>NUCLEOTIDE SEQUENCE [LARGE SCALE GENOMIC DNA]</scope>
    <source>
        <strain evidence="4">26-4b1</strain>
    </source>
</reference>
<dbReference type="SUPFAM" id="SSF52833">
    <property type="entry name" value="Thioredoxin-like"/>
    <property type="match status" value="1"/>
</dbReference>
<dbReference type="Proteomes" id="UP000233293">
    <property type="component" value="Unassembled WGS sequence"/>
</dbReference>
<accession>A0A2N3PNC9</accession>
<dbReference type="NCBIfam" id="TIGR01616">
    <property type="entry name" value="nitro_assoc"/>
    <property type="match status" value="1"/>
</dbReference>
<dbReference type="PANTHER" id="PTHR30041:SF8">
    <property type="entry name" value="PROTEIN YFFB"/>
    <property type="match status" value="1"/>
</dbReference>
<evidence type="ECO:0000256" key="2">
    <source>
        <dbReference type="PROSITE-ProRule" id="PRU01282"/>
    </source>
</evidence>
<name>A0A2N3PNC9_9PROT</name>
<evidence type="ECO:0000256" key="1">
    <source>
        <dbReference type="ARBA" id="ARBA00007198"/>
    </source>
</evidence>
<evidence type="ECO:0000313" key="4">
    <source>
        <dbReference type="Proteomes" id="UP000233293"/>
    </source>
</evidence>
<dbReference type="EMBL" id="PIUM01000041">
    <property type="protein sequence ID" value="PKU21911.1"/>
    <property type="molecule type" value="Genomic_DNA"/>
</dbReference>
<evidence type="ECO:0000313" key="3">
    <source>
        <dbReference type="EMBL" id="PKU21911.1"/>
    </source>
</evidence>
<dbReference type="Gene3D" id="3.40.30.10">
    <property type="entry name" value="Glutaredoxin"/>
    <property type="match status" value="1"/>
</dbReference>
<proteinExistence type="inferred from homology"/>